<protein>
    <submittedName>
        <fullName evidence="2">Uncharacterized protein</fullName>
    </submittedName>
</protein>
<dbReference type="AlphaFoldDB" id="A0AAV4U8F6"/>
<evidence type="ECO:0000313" key="3">
    <source>
        <dbReference type="Proteomes" id="UP001054945"/>
    </source>
</evidence>
<feature type="compositionally biased region" description="Basic and acidic residues" evidence="1">
    <location>
        <begin position="8"/>
        <end position="18"/>
    </location>
</feature>
<reference evidence="2 3" key="1">
    <citation type="submission" date="2021-06" db="EMBL/GenBank/DDBJ databases">
        <title>Caerostris extrusa draft genome.</title>
        <authorList>
            <person name="Kono N."/>
            <person name="Arakawa K."/>
        </authorList>
    </citation>
    <scope>NUCLEOTIDE SEQUENCE [LARGE SCALE GENOMIC DNA]</scope>
</reference>
<proteinExistence type="predicted"/>
<organism evidence="2 3">
    <name type="scientific">Caerostris extrusa</name>
    <name type="common">Bark spider</name>
    <name type="synonym">Caerostris bankana</name>
    <dbReference type="NCBI Taxonomy" id="172846"/>
    <lineage>
        <taxon>Eukaryota</taxon>
        <taxon>Metazoa</taxon>
        <taxon>Ecdysozoa</taxon>
        <taxon>Arthropoda</taxon>
        <taxon>Chelicerata</taxon>
        <taxon>Arachnida</taxon>
        <taxon>Araneae</taxon>
        <taxon>Araneomorphae</taxon>
        <taxon>Entelegynae</taxon>
        <taxon>Araneoidea</taxon>
        <taxon>Araneidae</taxon>
        <taxon>Caerostris</taxon>
    </lineage>
</organism>
<keyword evidence="3" id="KW-1185">Reference proteome</keyword>
<gene>
    <name evidence="2" type="ORF">CEXT_312741</name>
</gene>
<accession>A0AAV4U8F6</accession>
<dbReference type="EMBL" id="BPLR01012461">
    <property type="protein sequence ID" value="GIY54039.1"/>
    <property type="molecule type" value="Genomic_DNA"/>
</dbReference>
<sequence length="109" mass="12659">MISYQVSEPRDMKPEPKPKLKPKPKLRCQYVSENMAECVFKFCYFTATILRDIINLMNRLLISRVDDDNQERFVIAPTMVRLHNGIVIRKTHFQGRRLGSSCLTEGLDG</sequence>
<feature type="region of interest" description="Disordered" evidence="1">
    <location>
        <begin position="1"/>
        <end position="23"/>
    </location>
</feature>
<name>A0AAV4U8F6_CAEEX</name>
<evidence type="ECO:0000256" key="1">
    <source>
        <dbReference type="SAM" id="MobiDB-lite"/>
    </source>
</evidence>
<comment type="caution">
    <text evidence="2">The sequence shown here is derived from an EMBL/GenBank/DDBJ whole genome shotgun (WGS) entry which is preliminary data.</text>
</comment>
<dbReference type="Proteomes" id="UP001054945">
    <property type="component" value="Unassembled WGS sequence"/>
</dbReference>
<evidence type="ECO:0000313" key="2">
    <source>
        <dbReference type="EMBL" id="GIY54039.1"/>
    </source>
</evidence>